<keyword evidence="1" id="KW-0853">WD repeat</keyword>
<organism evidence="5 6">
    <name type="scientific">Lepeophtheirus salmonis</name>
    <name type="common">Salmon louse</name>
    <name type="synonym">Caligus salmonis</name>
    <dbReference type="NCBI Taxonomy" id="72036"/>
    <lineage>
        <taxon>Eukaryota</taxon>
        <taxon>Metazoa</taxon>
        <taxon>Ecdysozoa</taxon>
        <taxon>Arthropoda</taxon>
        <taxon>Crustacea</taxon>
        <taxon>Multicrustacea</taxon>
        <taxon>Hexanauplia</taxon>
        <taxon>Copepoda</taxon>
        <taxon>Siphonostomatoida</taxon>
        <taxon>Caligidae</taxon>
        <taxon>Lepeophtheirus</taxon>
    </lineage>
</organism>
<dbReference type="InterPro" id="IPR036322">
    <property type="entry name" value="WD40_repeat_dom_sf"/>
</dbReference>
<protein>
    <submittedName>
        <fullName evidence="5">WIPI1_2</fullName>
    </submittedName>
</protein>
<evidence type="ECO:0000256" key="1">
    <source>
        <dbReference type="ARBA" id="ARBA00022574"/>
    </source>
</evidence>
<evidence type="ECO:0000313" key="5">
    <source>
        <dbReference type="EMBL" id="CAF2952880.1"/>
    </source>
</evidence>
<evidence type="ECO:0000313" key="6">
    <source>
        <dbReference type="Proteomes" id="UP000675881"/>
    </source>
</evidence>
<comment type="similarity">
    <text evidence="3">Belongs to the WD repeat PROPPIN family.</text>
</comment>
<feature type="compositionally biased region" description="Pro residues" evidence="4">
    <location>
        <begin position="478"/>
        <end position="488"/>
    </location>
</feature>
<keyword evidence="2" id="KW-0677">Repeat</keyword>
<keyword evidence="6" id="KW-1185">Reference proteome</keyword>
<feature type="region of interest" description="Disordered" evidence="4">
    <location>
        <begin position="467"/>
        <end position="488"/>
    </location>
</feature>
<evidence type="ECO:0000256" key="3">
    <source>
        <dbReference type="ARBA" id="ARBA00025740"/>
    </source>
</evidence>
<sequence>MELEYFFAWLPSYTFKFNNVNSRTSTTTYIICYCAVVSSRITKYVLSKVLGFGSVNSLRMDEIKFVNLNQDCTSLAVGGEKGYKLYSLNSLDKLELIYGKVTEDQVMVVERLFSSSLLGLVSLSSPRKLRVCHFKKGTEICNYSYSDTIISVKLNRARLVVCLEESLYIHNIRDMKILHTIRDTPSNPRGLCALSINSDHCYLAYPGSHSAGEVQLFDAFHLQAKLMIPAHDAPLAALTFNSSGNRLATASERGTVIRVFSVSDGSKLAEFRRGFKYRDHSYFLKFEEPSTPEAPIVDNSPVEAGGWMGYLTKAVSASASYLPTQVTDTLNQSRAFATVTLPTTSSGGQNTVAIANVSRMPRLLLASSDGYLYIYNIPSSDGEECVMVKQHRIDVDCSSDVNSTYLDNLDNIETEATLSTSPSKSSPIKVPTNRLPGIAVQSSKSPRPCSLENISSCENEPAVLAVTQQESQSMFDESPPPAIHRPDL</sequence>
<dbReference type="SUPFAM" id="SSF50978">
    <property type="entry name" value="WD40 repeat-like"/>
    <property type="match status" value="1"/>
</dbReference>
<evidence type="ECO:0000256" key="2">
    <source>
        <dbReference type="ARBA" id="ARBA00022737"/>
    </source>
</evidence>
<dbReference type="Proteomes" id="UP000675881">
    <property type="component" value="Chromosome 5"/>
</dbReference>
<name>A0A7R8CWJ6_LEPSM</name>
<evidence type="ECO:0000256" key="4">
    <source>
        <dbReference type="SAM" id="MobiDB-lite"/>
    </source>
</evidence>
<dbReference type="Pfam" id="PF21032">
    <property type="entry name" value="PROPPIN"/>
    <property type="match status" value="2"/>
</dbReference>
<dbReference type="PANTHER" id="PTHR11227">
    <property type="entry name" value="WD-REPEAT PROTEIN INTERACTING WITH PHOSPHOINOSIDES WIPI -RELATED"/>
    <property type="match status" value="1"/>
</dbReference>
<dbReference type="InterPro" id="IPR048720">
    <property type="entry name" value="PROPPIN"/>
</dbReference>
<dbReference type="AlphaFoldDB" id="A0A7R8CWJ6"/>
<proteinExistence type="inferred from homology"/>
<gene>
    <name evidence="5" type="ORF">LSAA_9454</name>
</gene>
<dbReference type="InterPro" id="IPR015943">
    <property type="entry name" value="WD40/YVTN_repeat-like_dom_sf"/>
</dbReference>
<dbReference type="Gene3D" id="2.130.10.10">
    <property type="entry name" value="YVTN repeat-like/Quinoprotein amine dehydrogenase"/>
    <property type="match status" value="1"/>
</dbReference>
<dbReference type="EMBL" id="HG994584">
    <property type="protein sequence ID" value="CAF2952880.1"/>
    <property type="molecule type" value="Genomic_DNA"/>
</dbReference>
<reference evidence="5" key="1">
    <citation type="submission" date="2021-02" db="EMBL/GenBank/DDBJ databases">
        <authorList>
            <person name="Bekaert M."/>
        </authorList>
    </citation>
    <scope>NUCLEOTIDE SEQUENCE</scope>
    <source>
        <strain evidence="5">IoA-00</strain>
    </source>
</reference>
<dbReference type="OrthoDB" id="1667587at2759"/>
<accession>A0A7R8CWJ6</accession>